<dbReference type="Pfam" id="PF02686">
    <property type="entry name" value="GatC"/>
    <property type="match status" value="1"/>
</dbReference>
<dbReference type="GO" id="GO:0005524">
    <property type="term" value="F:ATP binding"/>
    <property type="evidence" value="ECO:0007669"/>
    <property type="project" value="UniProtKB-KW"/>
</dbReference>
<keyword evidence="1" id="KW-0547">Nucleotide-binding</keyword>
<comment type="catalytic activity">
    <reaction evidence="1">
        <text>L-glutamyl-tRNA(Gln) + L-glutamine + ATP + H2O = L-glutaminyl-tRNA(Gln) + L-glutamate + ADP + phosphate + H(+)</text>
        <dbReference type="Rhea" id="RHEA:17521"/>
        <dbReference type="Rhea" id="RHEA-COMP:9681"/>
        <dbReference type="Rhea" id="RHEA-COMP:9684"/>
        <dbReference type="ChEBI" id="CHEBI:15377"/>
        <dbReference type="ChEBI" id="CHEBI:15378"/>
        <dbReference type="ChEBI" id="CHEBI:29985"/>
        <dbReference type="ChEBI" id="CHEBI:30616"/>
        <dbReference type="ChEBI" id="CHEBI:43474"/>
        <dbReference type="ChEBI" id="CHEBI:58359"/>
        <dbReference type="ChEBI" id="CHEBI:78520"/>
        <dbReference type="ChEBI" id="CHEBI:78521"/>
        <dbReference type="ChEBI" id="CHEBI:456216"/>
    </reaction>
</comment>
<evidence type="ECO:0000313" key="2">
    <source>
        <dbReference type="EMBL" id="SDC92446.1"/>
    </source>
</evidence>
<organism evidence="2 4">
    <name type="scientific">Geotoga petraea</name>
    <dbReference type="NCBI Taxonomy" id="28234"/>
    <lineage>
        <taxon>Bacteria</taxon>
        <taxon>Thermotogati</taxon>
        <taxon>Thermotogota</taxon>
        <taxon>Thermotogae</taxon>
        <taxon>Petrotogales</taxon>
        <taxon>Petrotogaceae</taxon>
        <taxon>Geotoga</taxon>
    </lineage>
</organism>
<dbReference type="GO" id="GO:0070681">
    <property type="term" value="P:glutaminyl-tRNAGln biosynthesis via transamidation"/>
    <property type="evidence" value="ECO:0007669"/>
    <property type="project" value="TreeGrafter"/>
</dbReference>
<dbReference type="EC" id="6.3.5.-" evidence="1"/>
<dbReference type="InterPro" id="IPR036113">
    <property type="entry name" value="Asp/Glu-ADT_sf_sub_c"/>
</dbReference>
<sequence length="98" mass="11455">MIKVNDELINKLKKLSNIELTYEEEEIIKEDLNKLLDYMSELDEINVEGTEELTNPINKEIKAPLHKDQVEDFENSEKIIENFPEKNGKYLRVPGIHG</sequence>
<reference evidence="2 4" key="1">
    <citation type="submission" date="2016-10" db="EMBL/GenBank/DDBJ databases">
        <authorList>
            <person name="de Groot N.N."/>
        </authorList>
    </citation>
    <scope>NUCLEOTIDE SEQUENCE [LARGE SCALE GENOMIC DNA]</scope>
    <source>
        <strain evidence="2 4">WG14</strain>
    </source>
</reference>
<keyword evidence="1" id="KW-0067">ATP-binding</keyword>
<comment type="catalytic activity">
    <reaction evidence="1">
        <text>L-aspartyl-tRNA(Asn) + L-glutamine + ATP + H2O = L-asparaginyl-tRNA(Asn) + L-glutamate + ADP + phosphate + 2 H(+)</text>
        <dbReference type="Rhea" id="RHEA:14513"/>
        <dbReference type="Rhea" id="RHEA-COMP:9674"/>
        <dbReference type="Rhea" id="RHEA-COMP:9677"/>
        <dbReference type="ChEBI" id="CHEBI:15377"/>
        <dbReference type="ChEBI" id="CHEBI:15378"/>
        <dbReference type="ChEBI" id="CHEBI:29985"/>
        <dbReference type="ChEBI" id="CHEBI:30616"/>
        <dbReference type="ChEBI" id="CHEBI:43474"/>
        <dbReference type="ChEBI" id="CHEBI:58359"/>
        <dbReference type="ChEBI" id="CHEBI:78515"/>
        <dbReference type="ChEBI" id="CHEBI:78516"/>
        <dbReference type="ChEBI" id="CHEBI:456216"/>
    </reaction>
</comment>
<dbReference type="GO" id="GO:0006450">
    <property type="term" value="P:regulation of translational fidelity"/>
    <property type="evidence" value="ECO:0007669"/>
    <property type="project" value="InterPro"/>
</dbReference>
<dbReference type="RefSeq" id="WP_091405755.1">
    <property type="nucleotide sequence ID" value="NZ_FMYV01000013.1"/>
</dbReference>
<dbReference type="STRING" id="28234.SAMN04488588_2099"/>
<keyword evidence="1" id="KW-0648">Protein biosynthesis</keyword>
<evidence type="ECO:0000256" key="1">
    <source>
        <dbReference type="HAMAP-Rule" id="MF_00122"/>
    </source>
</evidence>
<name>A0A1G6QL45_9BACT</name>
<keyword evidence="4" id="KW-1185">Reference proteome</keyword>
<keyword evidence="1" id="KW-0436">Ligase</keyword>
<accession>A0A1G6QL45</accession>
<dbReference type="Gene3D" id="1.10.20.60">
    <property type="entry name" value="Glu-tRNAGln amidotransferase C subunit, N-terminal domain"/>
    <property type="match status" value="1"/>
</dbReference>
<reference evidence="3 5" key="2">
    <citation type="submission" date="2019-04" db="EMBL/GenBank/DDBJ databases">
        <title>Draft genome sequence data and analysis of a Fermenting Bacterium, Geotoga petraea strain HO-Geo1, isolated from heavy-oil petroleum reservoir in Russia.</title>
        <authorList>
            <person name="Grouzdev D.S."/>
            <person name="Semenova E.M."/>
            <person name="Sokolova D.S."/>
            <person name="Tourova T.P."/>
            <person name="Poltaraus A.B."/>
            <person name="Nazina T.N."/>
        </authorList>
    </citation>
    <scope>NUCLEOTIDE SEQUENCE [LARGE SCALE GENOMIC DNA]</scope>
    <source>
        <strain evidence="3 5">HO-Geo1</strain>
    </source>
</reference>
<dbReference type="Proteomes" id="UP000199322">
    <property type="component" value="Unassembled WGS sequence"/>
</dbReference>
<dbReference type="GO" id="GO:0050567">
    <property type="term" value="F:glutaminyl-tRNA synthase (glutamine-hydrolyzing) activity"/>
    <property type="evidence" value="ECO:0007669"/>
    <property type="project" value="UniProtKB-UniRule"/>
</dbReference>
<comment type="subunit">
    <text evidence="1">Heterotrimer of A, B and C subunits.</text>
</comment>
<dbReference type="SUPFAM" id="SSF141000">
    <property type="entry name" value="Glu-tRNAGln amidotransferase C subunit"/>
    <property type="match status" value="1"/>
</dbReference>
<dbReference type="EMBL" id="SRME01000006">
    <property type="protein sequence ID" value="TGG87017.1"/>
    <property type="molecule type" value="Genomic_DNA"/>
</dbReference>
<dbReference type="PANTHER" id="PTHR15004">
    <property type="entry name" value="GLUTAMYL-TRNA(GLN) AMIDOTRANSFERASE SUBUNIT C, MITOCHONDRIAL"/>
    <property type="match status" value="1"/>
</dbReference>
<dbReference type="AlphaFoldDB" id="A0A1G6QL45"/>
<dbReference type="HAMAP" id="MF_00122">
    <property type="entry name" value="GatC"/>
    <property type="match status" value="1"/>
</dbReference>
<gene>
    <name evidence="1 3" type="primary">gatC</name>
    <name evidence="3" type="ORF">E4650_09195</name>
    <name evidence="2" type="ORF">SAMN04488588_2099</name>
</gene>
<dbReference type="NCBIfam" id="TIGR00135">
    <property type="entry name" value="gatC"/>
    <property type="match status" value="1"/>
</dbReference>
<dbReference type="GO" id="GO:0016740">
    <property type="term" value="F:transferase activity"/>
    <property type="evidence" value="ECO:0007669"/>
    <property type="project" value="UniProtKB-KW"/>
</dbReference>
<evidence type="ECO:0000313" key="4">
    <source>
        <dbReference type="Proteomes" id="UP000199322"/>
    </source>
</evidence>
<dbReference type="InterPro" id="IPR003837">
    <property type="entry name" value="GatC"/>
</dbReference>
<dbReference type="OrthoDB" id="47632at2"/>
<evidence type="ECO:0000313" key="5">
    <source>
        <dbReference type="Proteomes" id="UP000297288"/>
    </source>
</evidence>
<evidence type="ECO:0000313" key="3">
    <source>
        <dbReference type="EMBL" id="TGG87017.1"/>
    </source>
</evidence>
<dbReference type="EMBL" id="FMYV01000013">
    <property type="protein sequence ID" value="SDC92446.1"/>
    <property type="molecule type" value="Genomic_DNA"/>
</dbReference>
<protein>
    <recommendedName>
        <fullName evidence="1">Aspartyl/glutamyl-tRNA(Asn/Gln) amidotransferase subunit C</fullName>
        <shortName evidence="1">Asp/Glu-ADT subunit C</shortName>
        <ecNumber evidence="1">6.3.5.-</ecNumber>
    </recommendedName>
</protein>
<dbReference type="GO" id="GO:0006412">
    <property type="term" value="P:translation"/>
    <property type="evidence" value="ECO:0007669"/>
    <property type="project" value="UniProtKB-UniRule"/>
</dbReference>
<comment type="similarity">
    <text evidence="1">Belongs to the GatC family.</text>
</comment>
<comment type="function">
    <text evidence="1">Allows the formation of correctly charged Asn-tRNA(Asn) or Gln-tRNA(Gln) through the transamidation of misacylated Asp-tRNA(Asn) or Glu-tRNA(Gln) in organisms which lack either or both of asparaginyl-tRNA or glutaminyl-tRNA synthetases. The reaction takes place in the presence of glutamine and ATP through an activated phospho-Asp-tRNA(Asn) or phospho-Glu-tRNA(Gln).</text>
</comment>
<keyword evidence="2" id="KW-0808">Transferase</keyword>
<proteinExistence type="inferred from homology"/>
<dbReference type="PANTHER" id="PTHR15004:SF0">
    <property type="entry name" value="GLUTAMYL-TRNA(GLN) AMIDOTRANSFERASE SUBUNIT C, MITOCHONDRIAL"/>
    <property type="match status" value="1"/>
</dbReference>
<dbReference type="Proteomes" id="UP000297288">
    <property type="component" value="Unassembled WGS sequence"/>
</dbReference>